<dbReference type="PROSITE" id="PS50885">
    <property type="entry name" value="HAMP"/>
    <property type="match status" value="1"/>
</dbReference>
<evidence type="ECO:0000256" key="4">
    <source>
        <dbReference type="SAM" id="Phobius"/>
    </source>
</evidence>
<dbReference type="RefSeq" id="WP_345381310.1">
    <property type="nucleotide sequence ID" value="NZ_BAABIC010000010.1"/>
</dbReference>
<dbReference type="SMART" id="SM00304">
    <property type="entry name" value="HAMP"/>
    <property type="match status" value="1"/>
</dbReference>
<proteinExistence type="predicted"/>
<protein>
    <recommendedName>
        <fullName evidence="5">HAMP domain-containing protein</fullName>
    </recommendedName>
</protein>
<sequence length="365" mass="38584">MTVEQPDDPTASAGAAEPGHPAPKGSARAWGSLRRRLQVLVLVVLVAVFALLAVALGSMAQASAADREMMERLGPATTSVERLQSAYVDQETGMRGYLLTGQEDFLRPFTAATAVIAAEQRLLAGAVPELGGSLAAVTAAHDDWSANAALPLIDLRRAGDVAQASALAARGVGKSRFDALRQRVDALRTQIRSEADTAYAAAAAARSRLVVVLGVVAALAVALGLITLPLQRRWVLAPLHRLGEDVAAVADGDYAHPIRDDGLLELATVGRGVATMRDRLTAHADLTARAERRRAHADQAERMADTLRRDVIVELSSLTMDLTAAAGRHPRAAAELHAVVRRLDLTITAIRKAIFGRPDPLPPPA</sequence>
<evidence type="ECO:0000256" key="1">
    <source>
        <dbReference type="ARBA" id="ARBA00022692"/>
    </source>
</evidence>
<organism evidence="6 7">
    <name type="scientific">Pseudonocardia yuanmonensis</name>
    <dbReference type="NCBI Taxonomy" id="1095914"/>
    <lineage>
        <taxon>Bacteria</taxon>
        <taxon>Bacillati</taxon>
        <taxon>Actinomycetota</taxon>
        <taxon>Actinomycetes</taxon>
        <taxon>Pseudonocardiales</taxon>
        <taxon>Pseudonocardiaceae</taxon>
        <taxon>Pseudonocardia</taxon>
    </lineage>
</organism>
<keyword evidence="1 4" id="KW-0812">Transmembrane</keyword>
<dbReference type="CDD" id="cd19410">
    <property type="entry name" value="HK9-like_sensor"/>
    <property type="match status" value="1"/>
</dbReference>
<dbReference type="EMBL" id="BAABIC010000010">
    <property type="protein sequence ID" value="GAA4692467.1"/>
    <property type="molecule type" value="Genomic_DNA"/>
</dbReference>
<evidence type="ECO:0000256" key="2">
    <source>
        <dbReference type="ARBA" id="ARBA00022989"/>
    </source>
</evidence>
<feature type="transmembrane region" description="Helical" evidence="4">
    <location>
        <begin position="209"/>
        <end position="230"/>
    </location>
</feature>
<keyword evidence="4" id="KW-0472">Membrane</keyword>
<reference evidence="7" key="1">
    <citation type="journal article" date="2019" name="Int. J. Syst. Evol. Microbiol.">
        <title>The Global Catalogue of Microorganisms (GCM) 10K type strain sequencing project: providing services to taxonomists for standard genome sequencing and annotation.</title>
        <authorList>
            <consortium name="The Broad Institute Genomics Platform"/>
            <consortium name="The Broad Institute Genome Sequencing Center for Infectious Disease"/>
            <person name="Wu L."/>
            <person name="Ma J."/>
        </authorList>
    </citation>
    <scope>NUCLEOTIDE SEQUENCE [LARGE SCALE GENOMIC DNA]</scope>
    <source>
        <strain evidence="7">JCM 18055</strain>
    </source>
</reference>
<dbReference type="Proteomes" id="UP001500325">
    <property type="component" value="Unassembled WGS sequence"/>
</dbReference>
<dbReference type="InterPro" id="IPR003660">
    <property type="entry name" value="HAMP_dom"/>
</dbReference>
<comment type="caution">
    <text evidence="6">The sequence shown here is derived from an EMBL/GenBank/DDBJ whole genome shotgun (WGS) entry which is preliminary data.</text>
</comment>
<dbReference type="Gene3D" id="6.10.340.10">
    <property type="match status" value="1"/>
</dbReference>
<accession>A0ABP8WP81</accession>
<dbReference type="Pfam" id="PF00672">
    <property type="entry name" value="HAMP"/>
    <property type="match status" value="1"/>
</dbReference>
<keyword evidence="7" id="KW-1185">Reference proteome</keyword>
<evidence type="ECO:0000313" key="7">
    <source>
        <dbReference type="Proteomes" id="UP001500325"/>
    </source>
</evidence>
<dbReference type="InterPro" id="IPR007891">
    <property type="entry name" value="CHASE3"/>
</dbReference>
<feature type="domain" description="HAMP" evidence="5">
    <location>
        <begin position="233"/>
        <end position="285"/>
    </location>
</feature>
<evidence type="ECO:0000259" key="5">
    <source>
        <dbReference type="PROSITE" id="PS50885"/>
    </source>
</evidence>
<feature type="region of interest" description="Disordered" evidence="3">
    <location>
        <begin position="1"/>
        <end position="27"/>
    </location>
</feature>
<keyword evidence="2 4" id="KW-1133">Transmembrane helix</keyword>
<evidence type="ECO:0000256" key="3">
    <source>
        <dbReference type="SAM" id="MobiDB-lite"/>
    </source>
</evidence>
<name>A0ABP8WP81_9PSEU</name>
<evidence type="ECO:0000313" key="6">
    <source>
        <dbReference type="EMBL" id="GAA4692467.1"/>
    </source>
</evidence>
<dbReference type="Pfam" id="PF05227">
    <property type="entry name" value="CHASE3"/>
    <property type="match status" value="1"/>
</dbReference>
<feature type="transmembrane region" description="Helical" evidence="4">
    <location>
        <begin position="39"/>
        <end position="60"/>
    </location>
</feature>
<gene>
    <name evidence="6" type="ORF">GCM10023215_31980</name>
</gene>